<dbReference type="AlphaFoldDB" id="A0A0E0B9L5"/>
<dbReference type="HOGENOM" id="CLU_1963018_0_0_1"/>
<protein>
    <submittedName>
        <fullName evidence="2">Uncharacterized protein</fullName>
    </submittedName>
</protein>
<proteinExistence type="predicted"/>
<evidence type="ECO:0000313" key="2">
    <source>
        <dbReference type="EnsemblPlants" id="OGLUM10G07410.1"/>
    </source>
</evidence>
<feature type="region of interest" description="Disordered" evidence="1">
    <location>
        <begin position="72"/>
        <end position="99"/>
    </location>
</feature>
<keyword evidence="3" id="KW-1185">Reference proteome</keyword>
<dbReference type="EnsemblPlants" id="OGLUM10G07410.1">
    <property type="protein sequence ID" value="OGLUM10G07410.1"/>
    <property type="gene ID" value="OGLUM10G07410"/>
</dbReference>
<evidence type="ECO:0000256" key="1">
    <source>
        <dbReference type="SAM" id="MobiDB-lite"/>
    </source>
</evidence>
<sequence>MSLAAGLVLHPRRSSWPADLGPASSLPPDLVVPPLAAVEEREAITHRLSSSCCPVVCGTSWPPCICSSSEFKKEGGSGMRGRWRRRRQRVEEDDGRPGLSLTKPSFLLARSWPGRVVKLDLSVSAQPG</sequence>
<accession>A0A0E0B9L5</accession>
<evidence type="ECO:0000313" key="3">
    <source>
        <dbReference type="Proteomes" id="UP000026961"/>
    </source>
</evidence>
<organism evidence="2">
    <name type="scientific">Oryza glumipatula</name>
    <dbReference type="NCBI Taxonomy" id="40148"/>
    <lineage>
        <taxon>Eukaryota</taxon>
        <taxon>Viridiplantae</taxon>
        <taxon>Streptophyta</taxon>
        <taxon>Embryophyta</taxon>
        <taxon>Tracheophyta</taxon>
        <taxon>Spermatophyta</taxon>
        <taxon>Magnoliopsida</taxon>
        <taxon>Liliopsida</taxon>
        <taxon>Poales</taxon>
        <taxon>Poaceae</taxon>
        <taxon>BOP clade</taxon>
        <taxon>Oryzoideae</taxon>
        <taxon>Oryzeae</taxon>
        <taxon>Oryzinae</taxon>
        <taxon>Oryza</taxon>
    </lineage>
</organism>
<dbReference type="Proteomes" id="UP000026961">
    <property type="component" value="Chromosome 10"/>
</dbReference>
<dbReference type="Gramene" id="OGLUM10G07410.1">
    <property type="protein sequence ID" value="OGLUM10G07410.1"/>
    <property type="gene ID" value="OGLUM10G07410"/>
</dbReference>
<reference evidence="2" key="1">
    <citation type="submission" date="2015-04" db="UniProtKB">
        <authorList>
            <consortium name="EnsemblPlants"/>
        </authorList>
    </citation>
    <scope>IDENTIFICATION</scope>
</reference>
<reference evidence="2" key="2">
    <citation type="submission" date="2018-05" db="EMBL/GenBank/DDBJ databases">
        <title>OgluRS3 (Oryza glumaepatula Reference Sequence Version 3).</title>
        <authorList>
            <person name="Zhang J."/>
            <person name="Kudrna D."/>
            <person name="Lee S."/>
            <person name="Talag J."/>
            <person name="Welchert J."/>
            <person name="Wing R.A."/>
        </authorList>
    </citation>
    <scope>NUCLEOTIDE SEQUENCE [LARGE SCALE GENOMIC DNA]</scope>
</reference>
<name>A0A0E0B9L5_9ORYZ</name>